<comment type="subcellular location">
    <subcellularLocation>
        <location evidence="1">Cytoplasmic vesicle membrane</location>
    </subcellularLocation>
    <subcellularLocation>
        <location evidence="2">Golgi apparatus</location>
    </subcellularLocation>
</comment>
<proteinExistence type="inferred from homology"/>
<dbReference type="OrthoDB" id="28053at2759"/>
<dbReference type="InterPro" id="IPR002553">
    <property type="entry name" value="Clathrin/coatomer_adapt-like_N"/>
</dbReference>
<evidence type="ECO:0000256" key="2">
    <source>
        <dbReference type="ARBA" id="ARBA00004555"/>
    </source>
</evidence>
<keyword evidence="14" id="KW-1185">Reference proteome</keyword>
<evidence type="ECO:0000256" key="4">
    <source>
        <dbReference type="ARBA" id="ARBA00022448"/>
    </source>
</evidence>
<feature type="compositionally biased region" description="Polar residues" evidence="11">
    <location>
        <begin position="682"/>
        <end position="700"/>
    </location>
</feature>
<dbReference type="Gene3D" id="2.60.40.1230">
    <property type="match status" value="1"/>
</dbReference>
<dbReference type="InParanoid" id="A0A1Y1XWK6"/>
<evidence type="ECO:0000256" key="11">
    <source>
        <dbReference type="SAM" id="MobiDB-lite"/>
    </source>
</evidence>
<evidence type="ECO:0000256" key="6">
    <source>
        <dbReference type="ARBA" id="ARBA00023034"/>
    </source>
</evidence>
<dbReference type="SUPFAM" id="SSF49348">
    <property type="entry name" value="Clathrin adaptor appendage domain"/>
    <property type="match status" value="1"/>
</dbReference>
<evidence type="ECO:0000313" key="14">
    <source>
        <dbReference type="Proteomes" id="UP000193498"/>
    </source>
</evidence>
<evidence type="ECO:0000256" key="8">
    <source>
        <dbReference type="ARBA" id="ARBA00023329"/>
    </source>
</evidence>
<gene>
    <name evidence="13" type="ORF">K493DRAFT_61602</name>
</gene>
<comment type="similarity">
    <text evidence="3 10">Belongs to the adaptor complexes large subunit family.</text>
</comment>
<keyword evidence="4 10" id="KW-0813">Transport</keyword>
<accession>A0A1Y1XWK6</accession>
<dbReference type="InterPro" id="IPR008152">
    <property type="entry name" value="Clathrin_a/b/g-adaptin_app_Ig"/>
</dbReference>
<dbReference type="InterPro" id="IPR016024">
    <property type="entry name" value="ARM-type_fold"/>
</dbReference>
<dbReference type="FunFam" id="1.25.10.10:FF:000030">
    <property type="entry name" value="AP-1 complex subunit gamma"/>
    <property type="match status" value="1"/>
</dbReference>
<dbReference type="PIRSF" id="PIRSF037094">
    <property type="entry name" value="AP1_complex_gamma"/>
    <property type="match status" value="1"/>
</dbReference>
<dbReference type="InterPro" id="IPR013041">
    <property type="entry name" value="Clathrin_app_Ig-like_sf"/>
</dbReference>
<feature type="compositionally biased region" description="Low complexity" evidence="11">
    <location>
        <begin position="703"/>
        <end position="715"/>
    </location>
</feature>
<dbReference type="InterPro" id="IPR017107">
    <property type="entry name" value="AP1_complex_gsu"/>
</dbReference>
<evidence type="ECO:0000259" key="12">
    <source>
        <dbReference type="PROSITE" id="PS50180"/>
    </source>
</evidence>
<dbReference type="InterPro" id="IPR008153">
    <property type="entry name" value="GAE_dom"/>
</dbReference>
<evidence type="ECO:0000256" key="5">
    <source>
        <dbReference type="ARBA" id="ARBA00022927"/>
    </source>
</evidence>
<keyword evidence="5 10" id="KW-0653">Protein transport</keyword>
<dbReference type="AlphaFoldDB" id="A0A1Y1XWK6"/>
<evidence type="ECO:0000313" key="13">
    <source>
        <dbReference type="EMBL" id="ORX90147.1"/>
    </source>
</evidence>
<evidence type="ECO:0000256" key="10">
    <source>
        <dbReference type="PIRNR" id="PIRNR037094"/>
    </source>
</evidence>
<dbReference type="SUPFAM" id="SSF48371">
    <property type="entry name" value="ARM repeat"/>
    <property type="match status" value="1"/>
</dbReference>
<evidence type="ECO:0000256" key="7">
    <source>
        <dbReference type="ARBA" id="ARBA00023136"/>
    </source>
</evidence>
<dbReference type="GO" id="GO:0016482">
    <property type="term" value="P:cytosolic transport"/>
    <property type="evidence" value="ECO:0007669"/>
    <property type="project" value="UniProtKB-ARBA"/>
</dbReference>
<keyword evidence="8 10" id="KW-0968">Cytoplasmic vesicle</keyword>
<evidence type="ECO:0000256" key="1">
    <source>
        <dbReference type="ARBA" id="ARBA00004156"/>
    </source>
</evidence>
<dbReference type="InterPro" id="IPR011989">
    <property type="entry name" value="ARM-like"/>
</dbReference>
<organism evidence="13 14">
    <name type="scientific">Basidiobolus meristosporus CBS 931.73</name>
    <dbReference type="NCBI Taxonomy" id="1314790"/>
    <lineage>
        <taxon>Eukaryota</taxon>
        <taxon>Fungi</taxon>
        <taxon>Fungi incertae sedis</taxon>
        <taxon>Zoopagomycota</taxon>
        <taxon>Entomophthoromycotina</taxon>
        <taxon>Basidiobolomycetes</taxon>
        <taxon>Basidiobolales</taxon>
        <taxon>Basidiobolaceae</taxon>
        <taxon>Basidiobolus</taxon>
    </lineage>
</organism>
<protein>
    <recommendedName>
        <fullName evidence="10">AP-1 complex subunit gamma</fullName>
    </recommendedName>
</protein>
<feature type="region of interest" description="Disordered" evidence="11">
    <location>
        <begin position="585"/>
        <end position="615"/>
    </location>
</feature>
<dbReference type="Gene3D" id="1.25.10.10">
    <property type="entry name" value="Leucine-rich Repeat Variant"/>
    <property type="match status" value="1"/>
</dbReference>
<sequence>MVYFRLKDLIRAIRRTKTAADERAVIQKESAAIRTAFREENSETRYHNVSKLLYIHMLGYPAHFGQIDCLKLVASPHFGDKRLGYLGTMLLLDENQEVLTLLTNSLKNDLNHSNMHIVGLALCTLGNIASEDVAKDLVDEVERLMENPNAYLRRKAALCAIRLIRKAPELEETFVLRAKSLIADKNHGVMLTGITLMIELCTQNPENVSSLSSIVPTLVSRLRTLATSGFSPEHDVGGLTDPFLQVKILRLLRILGEDNPDAVESMNDILTQVATSTDSAKNVGNSILYETVLTIMETDSDSSLRVLAINILGRFLTNRDNNIRYVALNTLNKTAIMDMNAIQRHRETVVKCLRDPDISIRRRALELSFALINDSNVRVMIRELLSFLEVAETEFKQSLASKIRISADRYAPNQRWHIDTLLRVLKLAGNYVGEEIVSSFIGLVCRTPELQPYTVKKLFVELKSDISQEGLVLAGVWCIGEFGDVLVQHQEPENGEEALRVTEGDILDLFETLLNSPYANRTLREYMTTSLMKLADRFHDPSVIPRIQSNLRKYSTSMEAEVQQRAVEYQNLFKHDEIRNAVFERMPAPEIREREPSPVERQKSKSKKRAVMEPKEGDLLLDLLGDNAPTSPAPTSNLPKTVDLLADIFGSTNISTPALVTNPNGAASTSSGNGLADLLGETPSSPANSNGVQSTLSPRLSGSPAAPASNPISPSLDNDTCIAYNKNGLRIEMDAAKDSQNPKIINIKINFVNTSEELAIEDLAFQVAVPKTQRLQMQPPSSTAISVGESAVQLMRVANPQQTPIRLRMKISFQAGDGHQVEEVAEFSGFPSSLTN</sequence>
<dbReference type="GO" id="GO:0005829">
    <property type="term" value="C:cytosol"/>
    <property type="evidence" value="ECO:0007669"/>
    <property type="project" value="GOC"/>
</dbReference>
<name>A0A1Y1XWK6_9FUNG</name>
<comment type="subunit">
    <text evidence="9">Adaptor protein complex 1 (AP-1) is a heterotetramer composed of two large adaptins (gamma-type subunit APL4 and beta-type subunit APL2), a medium adaptin (mu-type subunit APM1) and a small adaptin (sigma-type subunit APS1). AP-1 interacts with clathrin.</text>
</comment>
<keyword evidence="6 10" id="KW-0333">Golgi apparatus</keyword>
<feature type="domain" description="GAE" evidence="12">
    <location>
        <begin position="716"/>
        <end position="831"/>
    </location>
</feature>
<keyword evidence="7 10" id="KW-0472">Membrane</keyword>
<comment type="caution">
    <text evidence="13">The sequence shown here is derived from an EMBL/GenBank/DDBJ whole genome shotgun (WGS) entry which is preliminary data.</text>
</comment>
<dbReference type="Pfam" id="PF01602">
    <property type="entry name" value="Adaptin_N"/>
    <property type="match status" value="1"/>
</dbReference>
<dbReference type="PROSITE" id="PS50180">
    <property type="entry name" value="GAE"/>
    <property type="match status" value="1"/>
</dbReference>
<evidence type="ECO:0000256" key="9">
    <source>
        <dbReference type="ARBA" id="ARBA00062546"/>
    </source>
</evidence>
<dbReference type="Pfam" id="PF02883">
    <property type="entry name" value="Alpha_adaptinC2"/>
    <property type="match status" value="1"/>
</dbReference>
<dbReference type="GO" id="GO:0030121">
    <property type="term" value="C:AP-1 adaptor complex"/>
    <property type="evidence" value="ECO:0007669"/>
    <property type="project" value="InterPro"/>
</dbReference>
<reference evidence="13 14" key="1">
    <citation type="submission" date="2016-07" db="EMBL/GenBank/DDBJ databases">
        <title>Pervasive Adenine N6-methylation of Active Genes in Fungi.</title>
        <authorList>
            <consortium name="DOE Joint Genome Institute"/>
            <person name="Mondo S.J."/>
            <person name="Dannebaum R.O."/>
            <person name="Kuo R.C."/>
            <person name="Labutti K."/>
            <person name="Haridas S."/>
            <person name="Kuo A."/>
            <person name="Salamov A."/>
            <person name="Ahrendt S.R."/>
            <person name="Lipzen A."/>
            <person name="Sullivan W."/>
            <person name="Andreopoulos W.B."/>
            <person name="Clum A."/>
            <person name="Lindquist E."/>
            <person name="Daum C."/>
            <person name="Ramamoorthy G.K."/>
            <person name="Gryganskyi A."/>
            <person name="Culley D."/>
            <person name="Magnuson J.K."/>
            <person name="James T.Y."/>
            <person name="O'Malley M.A."/>
            <person name="Stajich J.E."/>
            <person name="Spatafora J.W."/>
            <person name="Visel A."/>
            <person name="Grigoriev I.V."/>
        </authorList>
    </citation>
    <scope>NUCLEOTIDE SEQUENCE [LARGE SCALE GENOMIC DNA]</scope>
    <source>
        <strain evidence="13 14">CBS 931.73</strain>
    </source>
</reference>
<dbReference type="InterPro" id="IPR050840">
    <property type="entry name" value="Adaptor_Complx_Large_Subunit"/>
</dbReference>
<dbReference type="GO" id="GO:0016192">
    <property type="term" value="P:vesicle-mediated transport"/>
    <property type="evidence" value="ECO:0007669"/>
    <property type="project" value="InterPro"/>
</dbReference>
<evidence type="ECO:0000256" key="3">
    <source>
        <dbReference type="ARBA" id="ARBA00006613"/>
    </source>
</evidence>
<dbReference type="Proteomes" id="UP000193498">
    <property type="component" value="Unassembled WGS sequence"/>
</dbReference>
<dbReference type="FunCoup" id="A0A1Y1XWK6">
    <property type="interactions" value="333"/>
</dbReference>
<dbReference type="STRING" id="1314790.A0A1Y1XWK6"/>
<dbReference type="EMBL" id="MCFE01000397">
    <property type="protein sequence ID" value="ORX90147.1"/>
    <property type="molecule type" value="Genomic_DNA"/>
</dbReference>
<feature type="compositionally biased region" description="Basic and acidic residues" evidence="11">
    <location>
        <begin position="590"/>
        <end position="603"/>
    </location>
</feature>
<dbReference type="GO" id="GO:0006886">
    <property type="term" value="P:intracellular protein transport"/>
    <property type="evidence" value="ECO:0007669"/>
    <property type="project" value="UniProtKB-UniRule"/>
</dbReference>
<dbReference type="PANTHER" id="PTHR22780">
    <property type="entry name" value="ADAPTIN, ALPHA/GAMMA/EPSILON"/>
    <property type="match status" value="1"/>
</dbReference>
<dbReference type="SMART" id="SM00809">
    <property type="entry name" value="Alpha_adaptinC2"/>
    <property type="match status" value="1"/>
</dbReference>
<feature type="region of interest" description="Disordered" evidence="11">
    <location>
        <begin position="665"/>
        <end position="717"/>
    </location>
</feature>